<dbReference type="EMBL" id="QOIP01000003">
    <property type="protein sequence ID" value="RLU24834.1"/>
    <property type="molecule type" value="Genomic_DNA"/>
</dbReference>
<proteinExistence type="predicted"/>
<reference evidence="1 2" key="1">
    <citation type="journal article" date="2018" name="Genome Res.">
        <title>The genomic architecture and molecular evolution of ant odorant receptors.</title>
        <authorList>
            <person name="McKenzie S.K."/>
            <person name="Kronauer D.J.C."/>
        </authorList>
    </citation>
    <scope>NUCLEOTIDE SEQUENCE [LARGE SCALE GENOMIC DNA]</scope>
    <source>
        <strain evidence="1">Clonal line C1</strain>
    </source>
</reference>
<organism evidence="1 2">
    <name type="scientific">Ooceraea biroi</name>
    <name type="common">Clonal raider ant</name>
    <name type="synonym">Cerapachys biroi</name>
    <dbReference type="NCBI Taxonomy" id="2015173"/>
    <lineage>
        <taxon>Eukaryota</taxon>
        <taxon>Metazoa</taxon>
        <taxon>Ecdysozoa</taxon>
        <taxon>Arthropoda</taxon>
        <taxon>Hexapoda</taxon>
        <taxon>Insecta</taxon>
        <taxon>Pterygota</taxon>
        <taxon>Neoptera</taxon>
        <taxon>Endopterygota</taxon>
        <taxon>Hymenoptera</taxon>
        <taxon>Apocrita</taxon>
        <taxon>Aculeata</taxon>
        <taxon>Formicoidea</taxon>
        <taxon>Formicidae</taxon>
        <taxon>Dorylinae</taxon>
        <taxon>Ooceraea</taxon>
    </lineage>
</organism>
<comment type="caution">
    <text evidence="1">The sequence shown here is derived from an EMBL/GenBank/DDBJ whole genome shotgun (WGS) entry which is preliminary data.</text>
</comment>
<evidence type="ECO:0000313" key="1">
    <source>
        <dbReference type="EMBL" id="RLU24834.1"/>
    </source>
</evidence>
<protein>
    <submittedName>
        <fullName evidence="1">Uncharacterized protein</fullName>
    </submittedName>
</protein>
<sequence length="175" mass="20414">MSIPTFMDLKGFIVGGNFVVKEVAVLRNGNILSHYIFGPCGPWRGLTRAERSQASWLTTHHHGIQWEDGTIPYCWARRLITKAVMDDDDNNDDDEAPPVVYVKGLEKREWLRNLLLNDDIYIETIDAHYEDIPSLNKLDVTHTLRCNKHVSHCALQNVFKMFNWWSQHKNKIYYV</sequence>
<name>A0A3L8DWJ4_OOCBI</name>
<dbReference type="AlphaFoldDB" id="A0A3L8DWJ4"/>
<gene>
    <name evidence="1" type="ORF">DMN91_002924</name>
</gene>
<evidence type="ECO:0000313" key="2">
    <source>
        <dbReference type="Proteomes" id="UP000279307"/>
    </source>
</evidence>
<accession>A0A3L8DWJ4</accession>
<dbReference type="Proteomes" id="UP000279307">
    <property type="component" value="Chromosome 3"/>
</dbReference>